<keyword evidence="3" id="KW-1185">Reference proteome</keyword>
<sequence length="322" mass="34136">MYRIGIDLGGTNIAAGLVEVCGELFRFAARKSIPTRAPRAPEELAAEIAQISRQLAIEGGVSYEEIPDIGIGAPGMICEGVILYSNNLQLHQVPFAQMLQKHAGKPVFLENDANTAALGEFFGGAGKACRSMEMITLGTGIGSGLILNGKIYTGENGFGGEMGHMLLYPGGRRCTCGAKGCLEAYCSATALAEVSRQAMQRDLKSVMWEICGGDPKQANGRTAFDAMRRGDLMGRRVVLRFLQDLAIGIANTIRLLQPESICLGGGIAQEGDWLLQSLRPRIAKLMIGQPEQTLPQLCTAKLGGDAGILGAALLGQKKGEPT</sequence>
<reference evidence="2" key="1">
    <citation type="submission" date="2020-08" db="EMBL/GenBank/DDBJ databases">
        <title>Genome public.</title>
        <authorList>
            <person name="Liu C."/>
            <person name="Sun Q."/>
        </authorList>
    </citation>
    <scope>NUCLEOTIDE SEQUENCE</scope>
    <source>
        <strain evidence="2">NSJ-40</strain>
    </source>
</reference>
<dbReference type="PANTHER" id="PTHR18964">
    <property type="entry name" value="ROK (REPRESSOR, ORF, KINASE) FAMILY"/>
    <property type="match status" value="1"/>
</dbReference>
<name>A0A926D7Z2_9FIRM</name>
<dbReference type="Proteomes" id="UP000651482">
    <property type="component" value="Unassembled WGS sequence"/>
</dbReference>
<organism evidence="2 3">
    <name type="scientific">Yeguia hominis</name>
    <dbReference type="NCBI Taxonomy" id="2763662"/>
    <lineage>
        <taxon>Bacteria</taxon>
        <taxon>Bacillati</taxon>
        <taxon>Bacillota</taxon>
        <taxon>Clostridia</taxon>
        <taxon>Eubacteriales</taxon>
        <taxon>Yeguiaceae</taxon>
        <taxon>Yeguia</taxon>
    </lineage>
</organism>
<dbReference type="Pfam" id="PF00480">
    <property type="entry name" value="ROK"/>
    <property type="match status" value="1"/>
</dbReference>
<comment type="caution">
    <text evidence="2">The sequence shown here is derived from an EMBL/GenBank/DDBJ whole genome shotgun (WGS) entry which is preliminary data.</text>
</comment>
<proteinExistence type="inferred from homology"/>
<dbReference type="InterPro" id="IPR000600">
    <property type="entry name" value="ROK"/>
</dbReference>
<dbReference type="SUPFAM" id="SSF53067">
    <property type="entry name" value="Actin-like ATPase domain"/>
    <property type="match status" value="1"/>
</dbReference>
<comment type="similarity">
    <text evidence="1">Belongs to the ROK (NagC/XylR) family.</text>
</comment>
<dbReference type="InterPro" id="IPR049874">
    <property type="entry name" value="ROK_cs"/>
</dbReference>
<dbReference type="RefSeq" id="WP_249318303.1">
    <property type="nucleotide sequence ID" value="NZ_JACRSN010000003.1"/>
</dbReference>
<evidence type="ECO:0000313" key="2">
    <source>
        <dbReference type="EMBL" id="MBC8533019.1"/>
    </source>
</evidence>
<accession>A0A926D7Z2</accession>
<dbReference type="AlphaFoldDB" id="A0A926D7Z2"/>
<evidence type="ECO:0000256" key="1">
    <source>
        <dbReference type="ARBA" id="ARBA00006479"/>
    </source>
</evidence>
<dbReference type="EMBL" id="JACRSN010000003">
    <property type="protein sequence ID" value="MBC8533019.1"/>
    <property type="molecule type" value="Genomic_DNA"/>
</dbReference>
<gene>
    <name evidence="2" type="ORF">IAG03_03175</name>
</gene>
<dbReference type="Gene3D" id="3.30.420.40">
    <property type="match status" value="2"/>
</dbReference>
<dbReference type="PROSITE" id="PS01125">
    <property type="entry name" value="ROK"/>
    <property type="match status" value="1"/>
</dbReference>
<dbReference type="PANTHER" id="PTHR18964:SF149">
    <property type="entry name" value="BIFUNCTIONAL UDP-N-ACETYLGLUCOSAMINE 2-EPIMERASE_N-ACETYLMANNOSAMINE KINASE"/>
    <property type="match status" value="1"/>
</dbReference>
<protein>
    <submittedName>
        <fullName evidence="2">ROK family protein</fullName>
    </submittedName>
</protein>
<evidence type="ECO:0000313" key="3">
    <source>
        <dbReference type="Proteomes" id="UP000651482"/>
    </source>
</evidence>
<dbReference type="InterPro" id="IPR043129">
    <property type="entry name" value="ATPase_NBD"/>
</dbReference>